<evidence type="ECO:0008006" key="3">
    <source>
        <dbReference type="Google" id="ProtNLM"/>
    </source>
</evidence>
<organism evidence="1 2">
    <name type="scientific">Cinara cedri</name>
    <dbReference type="NCBI Taxonomy" id="506608"/>
    <lineage>
        <taxon>Eukaryota</taxon>
        <taxon>Metazoa</taxon>
        <taxon>Ecdysozoa</taxon>
        <taxon>Arthropoda</taxon>
        <taxon>Hexapoda</taxon>
        <taxon>Insecta</taxon>
        <taxon>Pterygota</taxon>
        <taxon>Neoptera</taxon>
        <taxon>Paraneoptera</taxon>
        <taxon>Hemiptera</taxon>
        <taxon>Sternorrhyncha</taxon>
        <taxon>Aphidomorpha</taxon>
        <taxon>Aphidoidea</taxon>
        <taxon>Aphididae</taxon>
        <taxon>Lachninae</taxon>
        <taxon>Cinara</taxon>
    </lineage>
</organism>
<sequence>MIKLLKPKDKRYKVDEIALQMEHEVIRLPLYHCQYNPIELIWAQVKGEITNKNNSFKITNVENLANIAIESVTEDNWKRWVDHCEHLQDKDFIKERFWDQILEPIVLKINPENSSESENDDDESLQL</sequence>
<dbReference type="PANTHER" id="PTHR33939:SF1">
    <property type="entry name" value="DUF4371 DOMAIN-CONTAINING PROTEIN"/>
    <property type="match status" value="1"/>
</dbReference>
<protein>
    <recommendedName>
        <fullName evidence="3">Tc1-like transposase DDE domain-containing protein</fullName>
    </recommendedName>
</protein>
<dbReference type="PANTHER" id="PTHR33939">
    <property type="entry name" value="PROTEIN CBG22215"/>
    <property type="match status" value="1"/>
</dbReference>
<evidence type="ECO:0000313" key="2">
    <source>
        <dbReference type="Proteomes" id="UP000325440"/>
    </source>
</evidence>
<keyword evidence="2" id="KW-1185">Reference proteome</keyword>
<evidence type="ECO:0000313" key="1">
    <source>
        <dbReference type="EMBL" id="VVC33633.1"/>
    </source>
</evidence>
<dbReference type="AlphaFoldDB" id="A0A5E4MRV5"/>
<dbReference type="OrthoDB" id="6618660at2759"/>
<dbReference type="GO" id="GO:0003676">
    <property type="term" value="F:nucleic acid binding"/>
    <property type="evidence" value="ECO:0007669"/>
    <property type="project" value="InterPro"/>
</dbReference>
<dbReference type="Proteomes" id="UP000325440">
    <property type="component" value="Unassembled WGS sequence"/>
</dbReference>
<proteinExistence type="predicted"/>
<dbReference type="Gene3D" id="3.30.420.10">
    <property type="entry name" value="Ribonuclease H-like superfamily/Ribonuclease H"/>
    <property type="match status" value="1"/>
</dbReference>
<accession>A0A5E4MRV5</accession>
<gene>
    <name evidence="1" type="ORF">CINCED_3A005862</name>
</gene>
<dbReference type="InterPro" id="IPR036397">
    <property type="entry name" value="RNaseH_sf"/>
</dbReference>
<dbReference type="EMBL" id="CABPRJ010000972">
    <property type="protein sequence ID" value="VVC33633.1"/>
    <property type="molecule type" value="Genomic_DNA"/>
</dbReference>
<reference evidence="1 2" key="1">
    <citation type="submission" date="2019-08" db="EMBL/GenBank/DDBJ databases">
        <authorList>
            <person name="Alioto T."/>
            <person name="Alioto T."/>
            <person name="Gomez Garrido J."/>
        </authorList>
    </citation>
    <scope>NUCLEOTIDE SEQUENCE [LARGE SCALE GENOMIC DNA]</scope>
</reference>
<name>A0A5E4MRV5_9HEMI</name>